<dbReference type="InterPro" id="IPR013249">
    <property type="entry name" value="RNA_pol_sigma70_r4_t2"/>
</dbReference>
<dbReference type="InterPro" id="IPR013324">
    <property type="entry name" value="RNA_pol_sigma_r3/r4-like"/>
</dbReference>
<sequence>MTIDDGLHDFLGVRDRLLRIARGIAGPDAEDVVQDAWLRWNGTDRTVVRDAPAFLSRTTTRLSLTRTTTAYARHQSPVGLWPAERAQPGEDPAAMVVEADQLRGAMALLLSRLGPRERVAFLLREAFALPYRQIAGLLGVTEAHARQLTRRARTRLETSGDSRVSSVDHRDLLTAFTEVSRTGDPAALVSHSFRTGSS</sequence>
<dbReference type="AlphaFoldDB" id="A0A285KBL2"/>
<feature type="domain" description="RNA polymerase sigma factor 70 region 4 type 2" evidence="5">
    <location>
        <begin position="105"/>
        <end position="156"/>
    </location>
</feature>
<protein>
    <submittedName>
        <fullName evidence="6">RNA polymerase sigma-70 factor, ECF subfamily</fullName>
    </submittedName>
</protein>
<dbReference type="Proteomes" id="UP000219612">
    <property type="component" value="Unassembled WGS sequence"/>
</dbReference>
<dbReference type="NCBIfam" id="TIGR02937">
    <property type="entry name" value="sigma70-ECF"/>
    <property type="match status" value="1"/>
</dbReference>
<keyword evidence="7" id="KW-1185">Reference proteome</keyword>
<dbReference type="PANTHER" id="PTHR30173:SF36">
    <property type="entry name" value="ECF RNA POLYMERASE SIGMA FACTOR SIGJ"/>
    <property type="match status" value="1"/>
</dbReference>
<proteinExistence type="inferred from homology"/>
<evidence type="ECO:0000313" key="7">
    <source>
        <dbReference type="Proteomes" id="UP000219612"/>
    </source>
</evidence>
<dbReference type="PANTHER" id="PTHR30173">
    <property type="entry name" value="SIGMA 19 FACTOR"/>
    <property type="match status" value="1"/>
</dbReference>
<evidence type="ECO:0000256" key="3">
    <source>
        <dbReference type="ARBA" id="ARBA00023082"/>
    </source>
</evidence>
<dbReference type="GO" id="GO:0016987">
    <property type="term" value="F:sigma factor activity"/>
    <property type="evidence" value="ECO:0007669"/>
    <property type="project" value="UniProtKB-KW"/>
</dbReference>
<gene>
    <name evidence="6" type="ORF">SAMN05421748_13428</name>
</gene>
<dbReference type="Pfam" id="PF08281">
    <property type="entry name" value="Sigma70_r4_2"/>
    <property type="match status" value="1"/>
</dbReference>
<keyword evidence="4" id="KW-0804">Transcription</keyword>
<dbReference type="GO" id="GO:0006352">
    <property type="term" value="P:DNA-templated transcription initiation"/>
    <property type="evidence" value="ECO:0007669"/>
    <property type="project" value="InterPro"/>
</dbReference>
<keyword evidence="3" id="KW-0731">Sigma factor</keyword>
<accession>A0A285KBL2</accession>
<dbReference type="InterPro" id="IPR052704">
    <property type="entry name" value="ECF_Sigma-70_Domain"/>
</dbReference>
<comment type="similarity">
    <text evidence="1">Belongs to the sigma-70 factor family. ECF subfamily.</text>
</comment>
<evidence type="ECO:0000259" key="5">
    <source>
        <dbReference type="Pfam" id="PF08281"/>
    </source>
</evidence>
<dbReference type="InterPro" id="IPR036388">
    <property type="entry name" value="WH-like_DNA-bd_sf"/>
</dbReference>
<dbReference type="InterPro" id="IPR014284">
    <property type="entry name" value="RNA_pol_sigma-70_dom"/>
</dbReference>
<dbReference type="SUPFAM" id="SSF88659">
    <property type="entry name" value="Sigma3 and sigma4 domains of RNA polymerase sigma factors"/>
    <property type="match status" value="1"/>
</dbReference>
<dbReference type="EMBL" id="OBDY01000034">
    <property type="protein sequence ID" value="SNY68816.1"/>
    <property type="molecule type" value="Genomic_DNA"/>
</dbReference>
<dbReference type="GO" id="GO:0003677">
    <property type="term" value="F:DNA binding"/>
    <property type="evidence" value="ECO:0007669"/>
    <property type="project" value="InterPro"/>
</dbReference>
<reference evidence="7" key="1">
    <citation type="submission" date="2017-09" db="EMBL/GenBank/DDBJ databases">
        <authorList>
            <person name="Varghese N."/>
            <person name="Submissions S."/>
        </authorList>
    </citation>
    <scope>NUCLEOTIDE SEQUENCE [LARGE SCALE GENOMIC DNA]</scope>
    <source>
        <strain evidence="7">CGMCC 4.6857</strain>
    </source>
</reference>
<keyword evidence="2" id="KW-0805">Transcription regulation</keyword>
<evidence type="ECO:0000256" key="1">
    <source>
        <dbReference type="ARBA" id="ARBA00010641"/>
    </source>
</evidence>
<evidence type="ECO:0000256" key="4">
    <source>
        <dbReference type="ARBA" id="ARBA00023163"/>
    </source>
</evidence>
<dbReference type="Gene3D" id="1.10.10.10">
    <property type="entry name" value="Winged helix-like DNA-binding domain superfamily/Winged helix DNA-binding domain"/>
    <property type="match status" value="1"/>
</dbReference>
<evidence type="ECO:0000256" key="2">
    <source>
        <dbReference type="ARBA" id="ARBA00023015"/>
    </source>
</evidence>
<evidence type="ECO:0000313" key="6">
    <source>
        <dbReference type="EMBL" id="SNY68816.1"/>
    </source>
</evidence>
<name>A0A285KBL2_9ACTN</name>
<organism evidence="6 7">
    <name type="scientific">Paractinoplanes atraurantiacus</name>
    <dbReference type="NCBI Taxonomy" id="1036182"/>
    <lineage>
        <taxon>Bacteria</taxon>
        <taxon>Bacillati</taxon>
        <taxon>Actinomycetota</taxon>
        <taxon>Actinomycetes</taxon>
        <taxon>Micromonosporales</taxon>
        <taxon>Micromonosporaceae</taxon>
        <taxon>Paractinoplanes</taxon>
    </lineage>
</organism>